<dbReference type="InterPro" id="IPR007110">
    <property type="entry name" value="Ig-like_dom"/>
</dbReference>
<dbReference type="SMART" id="SM00409">
    <property type="entry name" value="IG"/>
    <property type="match status" value="1"/>
</dbReference>
<dbReference type="InterPro" id="IPR036179">
    <property type="entry name" value="Ig-like_dom_sf"/>
</dbReference>
<dbReference type="InterPro" id="IPR013783">
    <property type="entry name" value="Ig-like_fold"/>
</dbReference>
<evidence type="ECO:0000313" key="3">
    <source>
        <dbReference type="Proteomes" id="UP000299102"/>
    </source>
</evidence>
<dbReference type="InterPro" id="IPR013106">
    <property type="entry name" value="Ig_V-set"/>
</dbReference>
<dbReference type="OrthoDB" id="10015491at2759"/>
<dbReference type="SUPFAM" id="SSF48726">
    <property type="entry name" value="Immunoglobulin"/>
    <property type="match status" value="1"/>
</dbReference>
<comment type="caution">
    <text evidence="2">The sequence shown here is derived from an EMBL/GenBank/DDBJ whole genome shotgun (WGS) entry which is preliminary data.</text>
</comment>
<dbReference type="Proteomes" id="UP000299102">
    <property type="component" value="Unassembled WGS sequence"/>
</dbReference>
<proteinExistence type="predicted"/>
<gene>
    <name evidence="2" type="ORF">EVAR_26955_1</name>
</gene>
<accession>A0A4C1VKL0</accession>
<dbReference type="PROSITE" id="PS50835">
    <property type="entry name" value="IG_LIKE"/>
    <property type="match status" value="1"/>
</dbReference>
<dbReference type="InterPro" id="IPR003599">
    <property type="entry name" value="Ig_sub"/>
</dbReference>
<dbReference type="PANTHER" id="PTHR21261">
    <property type="entry name" value="BEAT PROTEIN"/>
    <property type="match status" value="1"/>
</dbReference>
<dbReference type="Gene3D" id="2.60.40.10">
    <property type="entry name" value="Immunoglobulins"/>
    <property type="match status" value="1"/>
</dbReference>
<dbReference type="STRING" id="151549.A0A4C1VKL0"/>
<organism evidence="2 3">
    <name type="scientific">Eumeta variegata</name>
    <name type="common">Bagworm moth</name>
    <name type="synonym">Eumeta japonica</name>
    <dbReference type="NCBI Taxonomy" id="151549"/>
    <lineage>
        <taxon>Eukaryota</taxon>
        <taxon>Metazoa</taxon>
        <taxon>Ecdysozoa</taxon>
        <taxon>Arthropoda</taxon>
        <taxon>Hexapoda</taxon>
        <taxon>Insecta</taxon>
        <taxon>Pterygota</taxon>
        <taxon>Neoptera</taxon>
        <taxon>Endopterygota</taxon>
        <taxon>Lepidoptera</taxon>
        <taxon>Glossata</taxon>
        <taxon>Ditrysia</taxon>
        <taxon>Tineoidea</taxon>
        <taxon>Psychidae</taxon>
        <taxon>Oiketicinae</taxon>
        <taxon>Eumeta</taxon>
    </lineage>
</organism>
<protein>
    <recommendedName>
        <fullName evidence="1">Ig-like domain-containing protein</fullName>
    </recommendedName>
</protein>
<evidence type="ECO:0000259" key="1">
    <source>
        <dbReference type="PROSITE" id="PS50835"/>
    </source>
</evidence>
<dbReference type="Pfam" id="PF07686">
    <property type="entry name" value="V-set"/>
    <property type="match status" value="1"/>
</dbReference>
<feature type="domain" description="Ig-like" evidence="1">
    <location>
        <begin position="100"/>
        <end position="208"/>
    </location>
</feature>
<sequence>MTGIAFAKVQRLHVTAERCRKSTAVKADSSVIRHVFKCHRRIREERYRTKREYFGACSNLLVGHYFISLYYELFSTDVLFGRRRTPLMQINATTFELVKPVINTEAVRSIRVSMDTQERIVAEGRDATLVCRFDVPEQQLYSVRWYKGDDQFYSYMPSGEPPDRIFHVEGVNVSRVSPQEVTLTGITRETAGLYRCEVIGEAPRFPISSAEKYVEVHCKWKLRAPSLAVFGPDDAAVPRVPMRRRALLSIRSHSHVVAHPIYRAALRLTCLELNSPSRT</sequence>
<evidence type="ECO:0000313" key="2">
    <source>
        <dbReference type="EMBL" id="GBP39169.1"/>
    </source>
</evidence>
<name>A0A4C1VKL0_EUMVA</name>
<reference evidence="2 3" key="1">
    <citation type="journal article" date="2019" name="Commun. Biol.">
        <title>The bagworm genome reveals a unique fibroin gene that provides high tensile strength.</title>
        <authorList>
            <person name="Kono N."/>
            <person name="Nakamura H."/>
            <person name="Ohtoshi R."/>
            <person name="Tomita M."/>
            <person name="Numata K."/>
            <person name="Arakawa K."/>
        </authorList>
    </citation>
    <scope>NUCLEOTIDE SEQUENCE [LARGE SCALE GENOMIC DNA]</scope>
</reference>
<dbReference type="AlphaFoldDB" id="A0A4C1VKL0"/>
<dbReference type="PANTHER" id="PTHR21261:SF15">
    <property type="entry name" value="BEATEN PATH IIIA, ISOFORM D-RELATED"/>
    <property type="match status" value="1"/>
</dbReference>
<keyword evidence="3" id="KW-1185">Reference proteome</keyword>
<dbReference type="EMBL" id="BGZK01000361">
    <property type="protein sequence ID" value="GBP39169.1"/>
    <property type="molecule type" value="Genomic_DNA"/>
</dbReference>